<dbReference type="AlphaFoldDB" id="A0A8H3EA07"/>
<evidence type="ECO:0000313" key="3">
    <source>
        <dbReference type="Proteomes" id="UP000663827"/>
    </source>
</evidence>
<keyword evidence="1" id="KW-0732">Signal</keyword>
<evidence type="ECO:0000313" key="2">
    <source>
        <dbReference type="EMBL" id="CAE7216177.1"/>
    </source>
</evidence>
<dbReference type="EMBL" id="CAJNJQ010005060">
    <property type="protein sequence ID" value="CAE7216177.1"/>
    <property type="molecule type" value="Genomic_DNA"/>
</dbReference>
<sequence length="192" mass="20541">MVAFRNLTKIATVLFFSSTAVCAAPSRVDRRQGEINNTTSVNVKNPPIDELVIFLEQYNSDVLAALEDANAPPNVVFAAAVRRINTIIARVTSSAASANNMDDATKTNLVRRTRAILPHYAQTCTMLANKSFFQLIQAHLSIVDLGLNTLTTSVSRLGGVSVVSLAPRIGNNPSAMEKCFPETASTIASSSS</sequence>
<accession>A0A8H3EA07</accession>
<reference evidence="2" key="1">
    <citation type="submission" date="2021-01" db="EMBL/GenBank/DDBJ databases">
        <authorList>
            <person name="Kaushik A."/>
        </authorList>
    </citation>
    <scope>NUCLEOTIDE SEQUENCE</scope>
    <source>
        <strain evidence="2">AG5</strain>
    </source>
</reference>
<organism evidence="2 3">
    <name type="scientific">Rhizoctonia solani</name>
    <dbReference type="NCBI Taxonomy" id="456999"/>
    <lineage>
        <taxon>Eukaryota</taxon>
        <taxon>Fungi</taxon>
        <taxon>Dikarya</taxon>
        <taxon>Basidiomycota</taxon>
        <taxon>Agaricomycotina</taxon>
        <taxon>Agaricomycetes</taxon>
        <taxon>Cantharellales</taxon>
        <taxon>Ceratobasidiaceae</taxon>
        <taxon>Rhizoctonia</taxon>
    </lineage>
</organism>
<proteinExistence type="predicted"/>
<feature type="signal peptide" evidence="1">
    <location>
        <begin position="1"/>
        <end position="23"/>
    </location>
</feature>
<protein>
    <recommendedName>
        <fullName evidence="4">Cell wall protein</fullName>
    </recommendedName>
</protein>
<name>A0A8H3EA07_9AGAM</name>
<evidence type="ECO:0000256" key="1">
    <source>
        <dbReference type="SAM" id="SignalP"/>
    </source>
</evidence>
<gene>
    <name evidence="2" type="ORF">RDB_LOCUS160055</name>
</gene>
<feature type="chain" id="PRO_5034816895" description="Cell wall protein" evidence="1">
    <location>
        <begin position="24"/>
        <end position="192"/>
    </location>
</feature>
<comment type="caution">
    <text evidence="2">The sequence shown here is derived from an EMBL/GenBank/DDBJ whole genome shotgun (WGS) entry which is preliminary data.</text>
</comment>
<dbReference type="Proteomes" id="UP000663827">
    <property type="component" value="Unassembled WGS sequence"/>
</dbReference>
<evidence type="ECO:0008006" key="4">
    <source>
        <dbReference type="Google" id="ProtNLM"/>
    </source>
</evidence>